<reference evidence="2" key="1">
    <citation type="journal article" date="2021" name="Proc. Natl. Acad. Sci. U.S.A.">
        <title>A Catalog of Tens of Thousands of Viruses from Human Metagenomes Reveals Hidden Associations with Chronic Diseases.</title>
        <authorList>
            <person name="Tisza M.J."/>
            <person name="Buck C.B."/>
        </authorList>
    </citation>
    <scope>NUCLEOTIDE SEQUENCE</scope>
    <source>
        <strain evidence="2">CtZro7</strain>
    </source>
</reference>
<accession>A0A8S5PRL0</accession>
<organism evidence="2">
    <name type="scientific">Siphoviridae sp. ctZro7</name>
    <dbReference type="NCBI Taxonomy" id="2825561"/>
    <lineage>
        <taxon>Viruses</taxon>
        <taxon>Duplodnaviria</taxon>
        <taxon>Heunggongvirae</taxon>
        <taxon>Uroviricota</taxon>
        <taxon>Caudoviricetes</taxon>
    </lineage>
</organism>
<sequence length="264" mass="29986">MINREDIKKGLKFRMPNDIIRRKYQVASFRGTTDMCESIQYLTTLKTPHGDKKNYVTPKVPLFEVCGGPKLISSADKKDPHCAWFGEYIKVRSDALGKKPLYISLYDVMQHGRRAIDADLYPIFSTENPKNNWAYNTFFAGSRSGCKRFRMEYYGFTSDPVGVLAKPSAFTKQPTGDADAFRDITNGMYDTFKAKSSDYGNSFSELFAECGMTYAYGHMAEKLKRVKSLMSDEAKVKGESMRDSLLDLANYAVLTIMELDKTKK</sequence>
<feature type="domain" description="Nucleotide modification associated" evidence="1">
    <location>
        <begin position="195"/>
        <end position="259"/>
    </location>
</feature>
<dbReference type="EMBL" id="BK015483">
    <property type="protein sequence ID" value="DAE09139.1"/>
    <property type="molecule type" value="Genomic_DNA"/>
</dbReference>
<protein>
    <submittedName>
        <fullName evidence="2">Nucleotide modification associated domain 1</fullName>
    </submittedName>
</protein>
<proteinExistence type="predicted"/>
<evidence type="ECO:0000313" key="2">
    <source>
        <dbReference type="EMBL" id="DAE09139.1"/>
    </source>
</evidence>
<dbReference type="InterPro" id="IPR011630">
    <property type="entry name" value="DUF1599"/>
</dbReference>
<name>A0A8S5PRL0_9CAUD</name>
<evidence type="ECO:0000259" key="1">
    <source>
        <dbReference type="Pfam" id="PF07659"/>
    </source>
</evidence>
<dbReference type="Pfam" id="PF07659">
    <property type="entry name" value="DUF1599"/>
    <property type="match status" value="1"/>
</dbReference>